<feature type="non-terminal residue" evidence="3">
    <location>
        <position position="1"/>
    </location>
</feature>
<feature type="compositionally biased region" description="Polar residues" evidence="1">
    <location>
        <begin position="222"/>
        <end position="234"/>
    </location>
</feature>
<reference evidence="3 4" key="1">
    <citation type="submission" date="2024-05" db="EMBL/GenBank/DDBJ databases">
        <authorList>
            <person name="Wallberg A."/>
        </authorList>
    </citation>
    <scope>NUCLEOTIDE SEQUENCE [LARGE SCALE GENOMIC DNA]</scope>
</reference>
<sequence length="338" mass="37955">ACPLIPSEIILAYDRTLKENILKTVQIKRRDPKKKASFSIKPKYSVNTILSIFQYQNNTWHFLNWSFTNESLDLQLDDNQVGSVAFEPSPLKQELVVTNSTNTLWRISTAINCSAGIEPVHYPRDKEGVSWLVLMMTMASSGAVVAICIYIVIFVYRKKQTSVNENRMLTEENNTEMRPVSCHIYETINEDFLASVLNKDEKESFNNKGEEVSQRGSKTEKGFSSMSKTTSVHNSENSLYGAMIQDRDSVTFLNRTRNCSSHSSVNSLSVAGIDRTSKGSAHSSENSIYRTDIDKFRKGSANTSEKSLHGAEDDRTSKGSAHNSENSLYITDIDKTSK</sequence>
<evidence type="ECO:0000256" key="2">
    <source>
        <dbReference type="SAM" id="Phobius"/>
    </source>
</evidence>
<protein>
    <submittedName>
        <fullName evidence="3">Uncharacterized protein</fullName>
    </submittedName>
</protein>
<keyword evidence="2" id="KW-0812">Transmembrane</keyword>
<proteinExistence type="predicted"/>
<dbReference type="EMBL" id="CAXKWB010045540">
    <property type="protein sequence ID" value="CAL4162403.1"/>
    <property type="molecule type" value="Genomic_DNA"/>
</dbReference>
<name>A0AAV2S8L9_MEGNR</name>
<evidence type="ECO:0000313" key="4">
    <source>
        <dbReference type="Proteomes" id="UP001497623"/>
    </source>
</evidence>
<feature type="transmembrane region" description="Helical" evidence="2">
    <location>
        <begin position="131"/>
        <end position="156"/>
    </location>
</feature>
<evidence type="ECO:0000313" key="3">
    <source>
        <dbReference type="EMBL" id="CAL4162403.1"/>
    </source>
</evidence>
<keyword evidence="4" id="KW-1185">Reference proteome</keyword>
<feature type="compositionally biased region" description="Basic and acidic residues" evidence="1">
    <location>
        <begin position="204"/>
        <end position="221"/>
    </location>
</feature>
<gene>
    <name evidence="3" type="ORF">MNOR_LOCUS32824</name>
</gene>
<accession>A0AAV2S8L9</accession>
<keyword evidence="2" id="KW-0472">Membrane</keyword>
<organism evidence="3 4">
    <name type="scientific">Meganyctiphanes norvegica</name>
    <name type="common">Northern krill</name>
    <name type="synonym">Thysanopoda norvegica</name>
    <dbReference type="NCBI Taxonomy" id="48144"/>
    <lineage>
        <taxon>Eukaryota</taxon>
        <taxon>Metazoa</taxon>
        <taxon>Ecdysozoa</taxon>
        <taxon>Arthropoda</taxon>
        <taxon>Crustacea</taxon>
        <taxon>Multicrustacea</taxon>
        <taxon>Malacostraca</taxon>
        <taxon>Eumalacostraca</taxon>
        <taxon>Eucarida</taxon>
        <taxon>Euphausiacea</taxon>
        <taxon>Euphausiidae</taxon>
        <taxon>Meganyctiphanes</taxon>
    </lineage>
</organism>
<feature type="region of interest" description="Disordered" evidence="1">
    <location>
        <begin position="295"/>
        <end position="338"/>
    </location>
</feature>
<evidence type="ECO:0000256" key="1">
    <source>
        <dbReference type="SAM" id="MobiDB-lite"/>
    </source>
</evidence>
<comment type="caution">
    <text evidence="3">The sequence shown here is derived from an EMBL/GenBank/DDBJ whole genome shotgun (WGS) entry which is preliminary data.</text>
</comment>
<keyword evidence="2" id="KW-1133">Transmembrane helix</keyword>
<dbReference type="AlphaFoldDB" id="A0AAV2S8L9"/>
<feature type="compositionally biased region" description="Basic and acidic residues" evidence="1">
    <location>
        <begin position="306"/>
        <end position="317"/>
    </location>
</feature>
<feature type="region of interest" description="Disordered" evidence="1">
    <location>
        <begin position="204"/>
        <end position="234"/>
    </location>
</feature>
<dbReference type="Proteomes" id="UP001497623">
    <property type="component" value="Unassembled WGS sequence"/>
</dbReference>
<feature type="compositionally biased region" description="Polar residues" evidence="1">
    <location>
        <begin position="318"/>
        <end position="329"/>
    </location>
</feature>